<dbReference type="CDD" id="cd16442">
    <property type="entry name" value="BPL"/>
    <property type="match status" value="1"/>
</dbReference>
<dbReference type="NCBIfam" id="TIGR00121">
    <property type="entry name" value="birA_ligase"/>
    <property type="match status" value="1"/>
</dbReference>
<evidence type="ECO:0000259" key="2">
    <source>
        <dbReference type="PROSITE" id="PS51733"/>
    </source>
</evidence>
<dbReference type="InterPro" id="IPR045864">
    <property type="entry name" value="aa-tRNA-synth_II/BPL/LPL"/>
</dbReference>
<dbReference type="STRING" id="553175.POREN0001_1194"/>
<dbReference type="PANTHER" id="PTHR12835">
    <property type="entry name" value="BIOTIN PROTEIN LIGASE"/>
    <property type="match status" value="1"/>
</dbReference>
<dbReference type="eggNOG" id="COG0340">
    <property type="taxonomic scope" value="Bacteria"/>
</dbReference>
<name>C3J7V2_POREA</name>
<dbReference type="GO" id="GO:0005737">
    <property type="term" value="C:cytoplasm"/>
    <property type="evidence" value="ECO:0007669"/>
    <property type="project" value="TreeGrafter"/>
</dbReference>
<proteinExistence type="predicted"/>
<keyword evidence="4" id="KW-1185">Reference proteome</keyword>
<evidence type="ECO:0000256" key="1">
    <source>
        <dbReference type="ARBA" id="ARBA00022598"/>
    </source>
</evidence>
<dbReference type="GO" id="GO:0004077">
    <property type="term" value="F:biotin--[biotin carboxyl-carrier protein] ligase activity"/>
    <property type="evidence" value="ECO:0007669"/>
    <property type="project" value="UniProtKB-EC"/>
</dbReference>
<dbReference type="RefSeq" id="WP_004332071.1">
    <property type="nucleotide sequence ID" value="NZ_ACNN01000005.1"/>
</dbReference>
<evidence type="ECO:0000313" key="4">
    <source>
        <dbReference type="Proteomes" id="UP000004295"/>
    </source>
</evidence>
<sequence length="257" mass="29330">MPTLSFSVLSPTSPVESTYTYLYDWAAQHPQDPNAYVLEVPYQSAGRGQQGNSWYSSEGKNLLPSFLVRFPHFYAPMAWAVSELTALAVWEAVAPLVPSPELLRIKWPNDIYYGERKLAGILVGHSFSEMRINYSIVGVGLNVNERTFPSDLPNPISLYQIVGKELDLSLVRSLLYQSMEQRLGEIATLAPTLNMYHLDYLERLYKRDEKATFRNTQDGREFMGIIRDVQPNGLLVMMVEDGLKHFAFKEIEYVHDL</sequence>
<reference evidence="3 4" key="1">
    <citation type="submission" date="2009-04" db="EMBL/GenBank/DDBJ databases">
        <authorList>
            <person name="Sebastian Y."/>
            <person name="Madupu R."/>
            <person name="Durkin A.S."/>
            <person name="Torralba M."/>
            <person name="Methe B."/>
            <person name="Sutton G.G."/>
            <person name="Strausberg R.L."/>
            <person name="Nelson K.E."/>
        </authorList>
    </citation>
    <scope>NUCLEOTIDE SEQUENCE [LARGE SCALE GENOMIC DNA]</scope>
    <source>
        <strain evidence="4">ATCC 35406 / BCRC 14492 / JCM 8526 / NCTC 13058 / HG 370</strain>
    </source>
</reference>
<dbReference type="Proteomes" id="UP000004295">
    <property type="component" value="Unassembled WGS sequence"/>
</dbReference>
<dbReference type="InterPro" id="IPR004408">
    <property type="entry name" value="Biotin_CoA_COase_ligase"/>
</dbReference>
<feature type="domain" description="BPL/LPL catalytic" evidence="2">
    <location>
        <begin position="1"/>
        <end position="187"/>
    </location>
</feature>
<dbReference type="Gene3D" id="3.30.930.10">
    <property type="entry name" value="Bira Bifunctional Protein, Domain 2"/>
    <property type="match status" value="1"/>
</dbReference>
<protein>
    <submittedName>
        <fullName evidence="3">Biotin--[acetyl-CoA-carboxylase] ligase</fullName>
        <ecNumber evidence="3">6.3.4.15</ecNumber>
    </submittedName>
</protein>
<gene>
    <name evidence="3" type="ORF">POREN0001_1194</name>
</gene>
<organism evidence="3 4">
    <name type="scientific">Porphyromonas endodontalis (strain ATCC 35406 / DSM 24491 / JCM 8526 / CCUG 16442 / BCRC 14492 / NCTC 13058 / HG 370)</name>
    <name type="common">Bacteroides endodontalis</name>
    <dbReference type="NCBI Taxonomy" id="553175"/>
    <lineage>
        <taxon>Bacteria</taxon>
        <taxon>Pseudomonadati</taxon>
        <taxon>Bacteroidota</taxon>
        <taxon>Bacteroidia</taxon>
        <taxon>Bacteroidales</taxon>
        <taxon>Porphyromonadaceae</taxon>
        <taxon>Porphyromonas</taxon>
    </lineage>
</organism>
<dbReference type="SUPFAM" id="SSF55681">
    <property type="entry name" value="Class II aaRS and biotin synthetases"/>
    <property type="match status" value="1"/>
</dbReference>
<dbReference type="AlphaFoldDB" id="C3J7V2"/>
<dbReference type="Pfam" id="PF03099">
    <property type="entry name" value="BPL_LplA_LipB"/>
    <property type="match status" value="1"/>
</dbReference>
<dbReference type="GeneID" id="93365514"/>
<dbReference type="InterPro" id="IPR004143">
    <property type="entry name" value="BPL_LPL_catalytic"/>
</dbReference>
<evidence type="ECO:0000313" key="3">
    <source>
        <dbReference type="EMBL" id="EEN83604.1"/>
    </source>
</evidence>
<dbReference type="EC" id="6.3.4.15" evidence="3"/>
<dbReference type="PANTHER" id="PTHR12835:SF5">
    <property type="entry name" value="BIOTIN--PROTEIN LIGASE"/>
    <property type="match status" value="1"/>
</dbReference>
<dbReference type="PROSITE" id="PS51733">
    <property type="entry name" value="BPL_LPL_CATALYTIC"/>
    <property type="match status" value="1"/>
</dbReference>
<dbReference type="EMBL" id="ACNN01000005">
    <property type="protein sequence ID" value="EEN83604.1"/>
    <property type="molecule type" value="Genomic_DNA"/>
</dbReference>
<keyword evidence="1 3" id="KW-0436">Ligase</keyword>
<accession>C3J7V2</accession>
<comment type="caution">
    <text evidence="3">The sequence shown here is derived from an EMBL/GenBank/DDBJ whole genome shotgun (WGS) entry which is preliminary data.</text>
</comment>